<protein>
    <submittedName>
        <fullName evidence="2">DDE_Tnp_IS1595 domain-containing protein</fullName>
    </submittedName>
</protein>
<dbReference type="PANTHER" id="PTHR47163:SF2">
    <property type="entry name" value="SI:DKEY-17M8.2"/>
    <property type="match status" value="1"/>
</dbReference>
<dbReference type="Proteomes" id="UP000886998">
    <property type="component" value="Unassembled WGS sequence"/>
</dbReference>
<name>A0A8X6IIE4_9ARAC</name>
<organism evidence="2 3">
    <name type="scientific">Trichonephila inaurata madagascariensis</name>
    <dbReference type="NCBI Taxonomy" id="2747483"/>
    <lineage>
        <taxon>Eukaryota</taxon>
        <taxon>Metazoa</taxon>
        <taxon>Ecdysozoa</taxon>
        <taxon>Arthropoda</taxon>
        <taxon>Chelicerata</taxon>
        <taxon>Arachnida</taxon>
        <taxon>Araneae</taxon>
        <taxon>Araneomorphae</taxon>
        <taxon>Entelegynae</taxon>
        <taxon>Araneoidea</taxon>
        <taxon>Nephilidae</taxon>
        <taxon>Trichonephila</taxon>
        <taxon>Trichonephila inaurata</taxon>
    </lineage>
</organism>
<dbReference type="EMBL" id="BMAV01026083">
    <property type="protein sequence ID" value="GFS47171.1"/>
    <property type="molecule type" value="Genomic_DNA"/>
</dbReference>
<evidence type="ECO:0000313" key="2">
    <source>
        <dbReference type="EMBL" id="GFS47171.1"/>
    </source>
</evidence>
<reference evidence="2" key="1">
    <citation type="submission" date="2020-08" db="EMBL/GenBank/DDBJ databases">
        <title>Multicomponent nature underlies the extraordinary mechanical properties of spider dragline silk.</title>
        <authorList>
            <person name="Kono N."/>
            <person name="Nakamura H."/>
            <person name="Mori M."/>
            <person name="Yoshida Y."/>
            <person name="Ohtoshi R."/>
            <person name="Malay A.D."/>
            <person name="Moran D.A.P."/>
            <person name="Tomita M."/>
            <person name="Numata K."/>
            <person name="Arakawa K."/>
        </authorList>
    </citation>
    <scope>NUCLEOTIDE SEQUENCE</scope>
</reference>
<accession>A0A8X6IIE4</accession>
<dbReference type="AlphaFoldDB" id="A0A8X6IIE4"/>
<evidence type="ECO:0000259" key="1">
    <source>
        <dbReference type="SMART" id="SM01126"/>
    </source>
</evidence>
<gene>
    <name evidence="2" type="primary">g.68022</name>
    <name evidence="2" type="ORF">TNIN_29831</name>
</gene>
<sequence length="153" mass="17682">MTSVEWSEKELNMNHITVVDWNYSREVCVKALAEREGKKISGPEKIVEIDESIFTKRKNNASRILWIFGGIYRKTDKCFLLKIPNHSLPVLLDTITNHIKERLIVHSDSWKGYCTTKMEEAAIRHFKVNHTYNFFDPNTGVNTQKIELGGSAK</sequence>
<dbReference type="InterPro" id="IPR053164">
    <property type="entry name" value="IS1016-like_transposase"/>
</dbReference>
<dbReference type="OrthoDB" id="6432887at2759"/>
<comment type="caution">
    <text evidence="2">The sequence shown here is derived from an EMBL/GenBank/DDBJ whole genome shotgun (WGS) entry which is preliminary data.</text>
</comment>
<proteinExistence type="predicted"/>
<dbReference type="SMART" id="SM01126">
    <property type="entry name" value="DDE_Tnp_IS1595"/>
    <property type="match status" value="1"/>
</dbReference>
<feature type="domain" description="ISXO2-like transposase" evidence="1">
    <location>
        <begin position="39"/>
        <end position="149"/>
    </location>
</feature>
<dbReference type="PANTHER" id="PTHR47163">
    <property type="entry name" value="DDE_TNP_IS1595 DOMAIN-CONTAINING PROTEIN"/>
    <property type="match status" value="1"/>
</dbReference>
<dbReference type="InterPro" id="IPR024445">
    <property type="entry name" value="Tnp_ISXO2-like"/>
</dbReference>
<keyword evidence="3" id="KW-1185">Reference proteome</keyword>
<evidence type="ECO:0000313" key="3">
    <source>
        <dbReference type="Proteomes" id="UP000886998"/>
    </source>
</evidence>